<dbReference type="AlphaFoldDB" id="A0AAV6URW8"/>
<sequence>MLIRLPNARKLLNISDPTVLEAIPRTTLGTLEYQRKSNNNTKRCYKQYNCFNVLKLLAVTTYLVKSSKRVQRQHQKFCDRPI</sequence>
<accession>A0AAV6URW8</accession>
<dbReference type="EMBL" id="JAFNEN010000276">
    <property type="protein sequence ID" value="KAG8187215.1"/>
    <property type="molecule type" value="Genomic_DNA"/>
</dbReference>
<evidence type="ECO:0000313" key="1">
    <source>
        <dbReference type="EMBL" id="KAG8187215.1"/>
    </source>
</evidence>
<proteinExistence type="predicted"/>
<organism evidence="1 2">
    <name type="scientific">Oedothorax gibbosus</name>
    <dbReference type="NCBI Taxonomy" id="931172"/>
    <lineage>
        <taxon>Eukaryota</taxon>
        <taxon>Metazoa</taxon>
        <taxon>Ecdysozoa</taxon>
        <taxon>Arthropoda</taxon>
        <taxon>Chelicerata</taxon>
        <taxon>Arachnida</taxon>
        <taxon>Araneae</taxon>
        <taxon>Araneomorphae</taxon>
        <taxon>Entelegynae</taxon>
        <taxon>Araneoidea</taxon>
        <taxon>Linyphiidae</taxon>
        <taxon>Erigoninae</taxon>
        <taxon>Oedothorax</taxon>
    </lineage>
</organism>
<comment type="caution">
    <text evidence="1">The sequence shown here is derived from an EMBL/GenBank/DDBJ whole genome shotgun (WGS) entry which is preliminary data.</text>
</comment>
<gene>
    <name evidence="1" type="ORF">JTE90_020646</name>
</gene>
<evidence type="ECO:0000313" key="2">
    <source>
        <dbReference type="Proteomes" id="UP000827092"/>
    </source>
</evidence>
<keyword evidence="2" id="KW-1185">Reference proteome</keyword>
<reference evidence="1 2" key="1">
    <citation type="journal article" date="2022" name="Nat. Ecol. Evol.">
        <title>A masculinizing supergene underlies an exaggerated male reproductive morph in a spider.</title>
        <authorList>
            <person name="Hendrickx F."/>
            <person name="De Corte Z."/>
            <person name="Sonet G."/>
            <person name="Van Belleghem S.M."/>
            <person name="Kostlbacher S."/>
            <person name="Vangestel C."/>
        </authorList>
    </citation>
    <scope>NUCLEOTIDE SEQUENCE [LARGE SCALE GENOMIC DNA]</scope>
    <source>
        <strain evidence="1">W744_W776</strain>
    </source>
</reference>
<protein>
    <submittedName>
        <fullName evidence="1">Uncharacterized protein</fullName>
    </submittedName>
</protein>
<name>A0AAV6URW8_9ARAC</name>
<dbReference type="Proteomes" id="UP000827092">
    <property type="component" value="Unassembled WGS sequence"/>
</dbReference>